<gene>
    <name evidence="1" type="ORF">JDV02_005971</name>
</gene>
<dbReference type="Proteomes" id="UP000829364">
    <property type="component" value="Chromosome 5"/>
</dbReference>
<dbReference type="EMBL" id="CP086358">
    <property type="protein sequence ID" value="UNI19821.1"/>
    <property type="molecule type" value="Genomic_DNA"/>
</dbReference>
<proteinExistence type="predicted"/>
<keyword evidence="2" id="KW-1185">Reference proteome</keyword>
<name>A0A9Q8VCA9_9HYPO</name>
<protein>
    <submittedName>
        <fullName evidence="1">Uncharacterized protein</fullName>
    </submittedName>
</protein>
<dbReference type="OrthoDB" id="4927692at2759"/>
<dbReference type="KEGG" id="ptkz:JDV02_005971"/>
<dbReference type="GeneID" id="72067920"/>
<evidence type="ECO:0000313" key="2">
    <source>
        <dbReference type="Proteomes" id="UP000829364"/>
    </source>
</evidence>
<dbReference type="AlphaFoldDB" id="A0A9Q8VCA9"/>
<dbReference type="RefSeq" id="XP_047843302.1">
    <property type="nucleotide sequence ID" value="XM_047987317.1"/>
</dbReference>
<organism evidence="1 2">
    <name type="scientific">Purpureocillium takamizusanense</name>
    <dbReference type="NCBI Taxonomy" id="2060973"/>
    <lineage>
        <taxon>Eukaryota</taxon>
        <taxon>Fungi</taxon>
        <taxon>Dikarya</taxon>
        <taxon>Ascomycota</taxon>
        <taxon>Pezizomycotina</taxon>
        <taxon>Sordariomycetes</taxon>
        <taxon>Hypocreomycetidae</taxon>
        <taxon>Hypocreales</taxon>
        <taxon>Ophiocordycipitaceae</taxon>
        <taxon>Purpureocillium</taxon>
    </lineage>
</organism>
<evidence type="ECO:0000313" key="1">
    <source>
        <dbReference type="EMBL" id="UNI19821.1"/>
    </source>
</evidence>
<accession>A0A9Q8VCA9</accession>
<reference evidence="1" key="1">
    <citation type="submission" date="2021-11" db="EMBL/GenBank/DDBJ databases">
        <title>Purpureocillium_takamizusanense_genome.</title>
        <authorList>
            <person name="Nguyen N.-H."/>
        </authorList>
    </citation>
    <scope>NUCLEOTIDE SEQUENCE</scope>
    <source>
        <strain evidence="1">PT3</strain>
    </source>
</reference>
<sequence>MIRGRYVPIDRNDAPDADVADDEDAYYADVADDDDDDDIVVRCAKKPRLCMIDGTLLLDTWYEMQPRWELRPVAGEEWEDAAHIGGTDESATVRDMWEQVSEQLVSEEMPEHMFDEETGDLTLPVRAVTGVRCRRLPQWAVME</sequence>